<proteinExistence type="predicted"/>
<dbReference type="AlphaFoldDB" id="A0A0K1S6N2"/>
<dbReference type="PATRIC" id="fig|1638788.3.peg.4825"/>
<organism evidence="1 2">
    <name type="scientific">Microcystis panniformis FACHB-1757</name>
    <dbReference type="NCBI Taxonomy" id="1638788"/>
    <lineage>
        <taxon>Bacteria</taxon>
        <taxon>Bacillati</taxon>
        <taxon>Cyanobacteriota</taxon>
        <taxon>Cyanophyceae</taxon>
        <taxon>Oscillatoriophycideae</taxon>
        <taxon>Chroococcales</taxon>
        <taxon>Microcystaceae</taxon>
        <taxon>Microcystis</taxon>
    </lineage>
</organism>
<keyword evidence="2" id="KW-1185">Reference proteome</keyword>
<dbReference type="Proteomes" id="UP000068167">
    <property type="component" value="Chromosome"/>
</dbReference>
<sequence>MPKIKLFLCPLCHRGIFPFNARYFQELLETKKIKVPQLLPERLSLF</sequence>
<evidence type="ECO:0000313" key="1">
    <source>
        <dbReference type="EMBL" id="AKV69673.1"/>
    </source>
</evidence>
<evidence type="ECO:0000313" key="2">
    <source>
        <dbReference type="Proteomes" id="UP000068167"/>
    </source>
</evidence>
<name>A0A0K1S6N2_9CHRO</name>
<protein>
    <submittedName>
        <fullName evidence="1">Uncharacterized protein</fullName>
    </submittedName>
</protein>
<accession>A0A0K1S6N2</accession>
<gene>
    <name evidence="1" type="ORF">VL20_4782</name>
</gene>
<dbReference type="EMBL" id="CP011339">
    <property type="protein sequence ID" value="AKV69673.1"/>
    <property type="molecule type" value="Genomic_DNA"/>
</dbReference>
<dbReference type="KEGG" id="mpk:VL20_4782"/>
<reference evidence="1 2" key="1">
    <citation type="journal article" date="2016" name="Stand. Genomic Sci.">
        <title>Complete genome sequence and genomic characterization of Microcystis panniformis FACHB 1757 by third-generation sequencing.</title>
        <authorList>
            <person name="Zhang J.Y."/>
            <person name="Guan R."/>
            <person name="Zhang H.J."/>
            <person name="Li H."/>
            <person name="Xiao P."/>
            <person name="Yu G.L."/>
            <person name="Du L."/>
            <person name="Cao D.M."/>
            <person name="Zhu B.C."/>
            <person name="Li R.H."/>
            <person name="Lu Z.H."/>
        </authorList>
    </citation>
    <scope>NUCLEOTIDE SEQUENCE [LARGE SCALE GENOMIC DNA]</scope>
    <source>
        <strain evidence="1 2">FACHB-1757</strain>
    </source>
</reference>